<keyword evidence="1" id="KW-1133">Transmembrane helix</keyword>
<evidence type="ECO:0000313" key="4">
    <source>
        <dbReference type="Proteomes" id="UP000000768"/>
    </source>
</evidence>
<proteinExistence type="predicted"/>
<keyword evidence="1" id="KW-0472">Membrane</keyword>
<keyword evidence="4" id="KW-1185">Reference proteome</keyword>
<reference evidence="3 4" key="1">
    <citation type="journal article" date="2009" name="Nature">
        <title>The Sorghum bicolor genome and the diversification of grasses.</title>
        <authorList>
            <person name="Paterson A.H."/>
            <person name="Bowers J.E."/>
            <person name="Bruggmann R."/>
            <person name="Dubchak I."/>
            <person name="Grimwood J."/>
            <person name="Gundlach H."/>
            <person name="Haberer G."/>
            <person name="Hellsten U."/>
            <person name="Mitros T."/>
            <person name="Poliakov A."/>
            <person name="Schmutz J."/>
            <person name="Spannagl M."/>
            <person name="Tang H."/>
            <person name="Wang X."/>
            <person name="Wicker T."/>
            <person name="Bharti A.K."/>
            <person name="Chapman J."/>
            <person name="Feltus F.A."/>
            <person name="Gowik U."/>
            <person name="Grigoriev I.V."/>
            <person name="Lyons E."/>
            <person name="Maher C.A."/>
            <person name="Martis M."/>
            <person name="Narechania A."/>
            <person name="Otillar R.P."/>
            <person name="Penning B.W."/>
            <person name="Salamov A.A."/>
            <person name="Wang Y."/>
            <person name="Zhang L."/>
            <person name="Carpita N.C."/>
            <person name="Freeling M."/>
            <person name="Gingle A.R."/>
            <person name="Hash C.T."/>
            <person name="Keller B."/>
            <person name="Klein P."/>
            <person name="Kresovich S."/>
            <person name="McCann M.C."/>
            <person name="Ming R."/>
            <person name="Peterson D.G."/>
            <person name="Mehboob-ur-Rahman"/>
            <person name="Ware D."/>
            <person name="Westhoff P."/>
            <person name="Mayer K.F."/>
            <person name="Messing J."/>
            <person name="Rokhsar D.S."/>
        </authorList>
    </citation>
    <scope>NUCLEOTIDE SEQUENCE [LARGE SCALE GENOMIC DNA]</scope>
    <source>
        <strain evidence="4">cv. BTx623</strain>
    </source>
</reference>
<dbReference type="Pfam" id="PF24095">
    <property type="entry name" value="DUF7378"/>
    <property type="match status" value="1"/>
</dbReference>
<accession>A0A1Z5R7I3</accession>
<dbReference type="EMBL" id="CM000767">
    <property type="protein sequence ID" value="OQU79539.1"/>
    <property type="molecule type" value="Genomic_DNA"/>
</dbReference>
<dbReference type="Proteomes" id="UP000000768">
    <property type="component" value="Chromosome 8"/>
</dbReference>
<gene>
    <name evidence="3" type="ORF">SORBI_3008G160150</name>
</gene>
<dbReference type="InParanoid" id="A0A1Z5R7I3"/>
<dbReference type="InterPro" id="IPR055802">
    <property type="entry name" value="DUF7378"/>
</dbReference>
<feature type="transmembrane region" description="Helical" evidence="1">
    <location>
        <begin position="24"/>
        <end position="47"/>
    </location>
</feature>
<protein>
    <recommendedName>
        <fullName evidence="2">DUF7378 domain-containing protein</fullName>
    </recommendedName>
</protein>
<feature type="transmembrane region" description="Helical" evidence="1">
    <location>
        <begin position="124"/>
        <end position="145"/>
    </location>
</feature>
<reference evidence="4" key="2">
    <citation type="journal article" date="2018" name="Plant J.">
        <title>The Sorghum bicolor reference genome: improved assembly, gene annotations, a transcriptome atlas, and signatures of genome organization.</title>
        <authorList>
            <person name="McCormick R.F."/>
            <person name="Truong S.K."/>
            <person name="Sreedasyam A."/>
            <person name="Jenkins J."/>
            <person name="Shu S."/>
            <person name="Sims D."/>
            <person name="Kennedy M."/>
            <person name="Amirebrahimi M."/>
            <person name="Weers B.D."/>
            <person name="McKinley B."/>
            <person name="Mattison A."/>
            <person name="Morishige D.T."/>
            <person name="Grimwood J."/>
            <person name="Schmutz J."/>
            <person name="Mullet J.E."/>
        </authorList>
    </citation>
    <scope>NUCLEOTIDE SEQUENCE [LARGE SCALE GENOMIC DNA]</scope>
    <source>
        <strain evidence="4">cv. BTx623</strain>
    </source>
</reference>
<sequence>MPCWSSSSTTTIEEANSGLSHGYLWARAVMAPLLLFAGALALAYALYRLDPVYVASSPWRLLVVVSWTPYMTLGFVVMSYMDLSLQLAPVAARNALLVITCAGGILLMMVSLPVYAYGRHASACIPLACVLAVQLAGLLALWLWLHRTYRSSS</sequence>
<evidence type="ECO:0000313" key="3">
    <source>
        <dbReference type="EMBL" id="OQU79539.1"/>
    </source>
</evidence>
<feature type="domain" description="DUF7378" evidence="2">
    <location>
        <begin position="9"/>
        <end position="150"/>
    </location>
</feature>
<evidence type="ECO:0000256" key="1">
    <source>
        <dbReference type="SAM" id="Phobius"/>
    </source>
</evidence>
<dbReference type="AlphaFoldDB" id="A0A1Z5R7I3"/>
<feature type="transmembrane region" description="Helical" evidence="1">
    <location>
        <begin position="59"/>
        <end position="83"/>
    </location>
</feature>
<feature type="transmembrane region" description="Helical" evidence="1">
    <location>
        <begin position="95"/>
        <end position="117"/>
    </location>
</feature>
<dbReference type="Gramene" id="OQU79539">
    <property type="protein sequence ID" value="OQU79539"/>
    <property type="gene ID" value="SORBI_3008G160150"/>
</dbReference>
<evidence type="ECO:0000259" key="2">
    <source>
        <dbReference type="Pfam" id="PF24095"/>
    </source>
</evidence>
<organism evidence="3 4">
    <name type="scientific">Sorghum bicolor</name>
    <name type="common">Sorghum</name>
    <name type="synonym">Sorghum vulgare</name>
    <dbReference type="NCBI Taxonomy" id="4558"/>
    <lineage>
        <taxon>Eukaryota</taxon>
        <taxon>Viridiplantae</taxon>
        <taxon>Streptophyta</taxon>
        <taxon>Embryophyta</taxon>
        <taxon>Tracheophyta</taxon>
        <taxon>Spermatophyta</taxon>
        <taxon>Magnoliopsida</taxon>
        <taxon>Liliopsida</taxon>
        <taxon>Poales</taxon>
        <taxon>Poaceae</taxon>
        <taxon>PACMAD clade</taxon>
        <taxon>Panicoideae</taxon>
        <taxon>Andropogonodae</taxon>
        <taxon>Andropogoneae</taxon>
        <taxon>Sorghinae</taxon>
        <taxon>Sorghum</taxon>
    </lineage>
</organism>
<name>A0A1Z5R7I3_SORBI</name>
<keyword evidence="1" id="KW-0812">Transmembrane</keyword>